<organism evidence="1 2">
    <name type="scientific">Roseateles koreensis</name>
    <dbReference type="NCBI Taxonomy" id="2987526"/>
    <lineage>
        <taxon>Bacteria</taxon>
        <taxon>Pseudomonadati</taxon>
        <taxon>Pseudomonadota</taxon>
        <taxon>Betaproteobacteria</taxon>
        <taxon>Burkholderiales</taxon>
        <taxon>Sphaerotilaceae</taxon>
        <taxon>Roseateles</taxon>
    </lineage>
</organism>
<dbReference type="EMBL" id="JAQQXS010000002">
    <property type="protein sequence ID" value="MDC8784205.1"/>
    <property type="molecule type" value="Genomic_DNA"/>
</dbReference>
<sequence length="53" mass="5693">MELGSMALTRLIIAHRPETIAGARRVELVREAWAVQLARAVVALESPAQAGVI</sequence>
<comment type="caution">
    <text evidence="1">The sequence shown here is derived from an EMBL/GenBank/DDBJ whole genome shotgun (WGS) entry which is preliminary data.</text>
</comment>
<evidence type="ECO:0000313" key="1">
    <source>
        <dbReference type="EMBL" id="MDC8784205.1"/>
    </source>
</evidence>
<reference evidence="1 2" key="1">
    <citation type="submission" date="2022-10" db="EMBL/GenBank/DDBJ databases">
        <title>paucibacter sp. hw8 Genome sequencing.</title>
        <authorList>
            <person name="Park S."/>
        </authorList>
    </citation>
    <scope>NUCLEOTIDE SEQUENCE [LARGE SCALE GENOMIC DNA]</scope>
    <source>
        <strain evidence="2">hw8</strain>
    </source>
</reference>
<proteinExistence type="predicted"/>
<keyword evidence="2" id="KW-1185">Reference proteome</keyword>
<dbReference type="Proteomes" id="UP001219862">
    <property type="component" value="Unassembled WGS sequence"/>
</dbReference>
<evidence type="ECO:0000313" key="2">
    <source>
        <dbReference type="Proteomes" id="UP001219862"/>
    </source>
</evidence>
<accession>A0ABT5KP45</accession>
<gene>
    <name evidence="1" type="ORF">PRZ01_03235</name>
</gene>
<protein>
    <submittedName>
        <fullName evidence="1">Uncharacterized protein</fullName>
    </submittedName>
</protein>
<name>A0ABT5KP45_9BURK</name>